<dbReference type="AlphaFoldDB" id="A0A9W5F1Y9"/>
<organism evidence="1 2">
    <name type="scientific">Agrobacterium genomosp. 2 str. CFBP 5494</name>
    <dbReference type="NCBI Taxonomy" id="1183436"/>
    <lineage>
        <taxon>Bacteria</taxon>
        <taxon>Pseudomonadati</taxon>
        <taxon>Pseudomonadota</taxon>
        <taxon>Alphaproteobacteria</taxon>
        <taxon>Hyphomicrobiales</taxon>
        <taxon>Rhizobiaceae</taxon>
        <taxon>Rhizobium/Agrobacterium group</taxon>
        <taxon>Agrobacterium</taxon>
        <taxon>Agrobacterium tumefaciens complex</taxon>
    </lineage>
</organism>
<protein>
    <submittedName>
        <fullName evidence="1">Uncharacterized protein</fullName>
    </submittedName>
</protein>
<keyword evidence="2" id="KW-1185">Reference proteome</keyword>
<sequence length="56" mass="6419">MHHRSLQAHITCVVTNAARFAIRKTAFAEFSETLLARPRFRRRIAMPRNVSAIVPT</sequence>
<evidence type="ECO:0000313" key="2">
    <source>
        <dbReference type="Proteomes" id="UP000191933"/>
    </source>
</evidence>
<accession>A0A9W5F1Y9</accession>
<reference evidence="1 2" key="1">
    <citation type="submission" date="2016-01" db="EMBL/GenBank/DDBJ databases">
        <authorList>
            <person name="Regsiter A."/>
            <person name="william w."/>
        </authorList>
    </citation>
    <scope>NUCLEOTIDE SEQUENCE [LARGE SCALE GENOMIC DNA]</scope>
    <source>
        <strain evidence="1 2">CFBP 5494</strain>
    </source>
</reference>
<gene>
    <name evidence="1" type="ORF">AGR2A_Cc100006</name>
</gene>
<dbReference type="EMBL" id="FBVY01000002">
    <property type="protein sequence ID" value="CUW84933.1"/>
    <property type="molecule type" value="Genomic_DNA"/>
</dbReference>
<name>A0A9W5F1Y9_9HYPH</name>
<comment type="caution">
    <text evidence="1">The sequence shown here is derived from an EMBL/GenBank/DDBJ whole genome shotgun (WGS) entry which is preliminary data.</text>
</comment>
<evidence type="ECO:0000313" key="1">
    <source>
        <dbReference type="EMBL" id="CUW84933.1"/>
    </source>
</evidence>
<dbReference type="Proteomes" id="UP000191933">
    <property type="component" value="Unassembled WGS sequence"/>
</dbReference>
<proteinExistence type="predicted"/>